<protein>
    <submittedName>
        <fullName evidence="1">Uncharacterized protein</fullName>
    </submittedName>
</protein>
<name>A0A2V5H5S6_ASPV1</name>
<dbReference type="AlphaFoldDB" id="A0A2V5H5S6"/>
<evidence type="ECO:0000313" key="1">
    <source>
        <dbReference type="EMBL" id="PYI19545.1"/>
    </source>
</evidence>
<keyword evidence="2" id="KW-1185">Reference proteome</keyword>
<accession>A0A2V5H5S6</accession>
<evidence type="ECO:0000313" key="2">
    <source>
        <dbReference type="Proteomes" id="UP000249829"/>
    </source>
</evidence>
<dbReference type="Proteomes" id="UP000249829">
    <property type="component" value="Unassembled WGS sequence"/>
</dbReference>
<gene>
    <name evidence="1" type="ORF">BO99DRAFT_136964</name>
</gene>
<reference evidence="1 2" key="1">
    <citation type="submission" date="2018-02" db="EMBL/GenBank/DDBJ databases">
        <title>The genomes of Aspergillus section Nigri reveals drivers in fungal speciation.</title>
        <authorList>
            <consortium name="DOE Joint Genome Institute"/>
            <person name="Vesth T.C."/>
            <person name="Nybo J."/>
            <person name="Theobald S."/>
            <person name="Brandl J."/>
            <person name="Frisvad J.C."/>
            <person name="Nielsen K.F."/>
            <person name="Lyhne E.K."/>
            <person name="Kogle M.E."/>
            <person name="Kuo A."/>
            <person name="Riley R."/>
            <person name="Clum A."/>
            <person name="Nolan M."/>
            <person name="Lipzen A."/>
            <person name="Salamov A."/>
            <person name="Henrissat B."/>
            <person name="Wiebenga A."/>
            <person name="De vries R.P."/>
            <person name="Grigoriev I.V."/>
            <person name="Mortensen U.H."/>
            <person name="Andersen M.R."/>
            <person name="Baker S.E."/>
        </authorList>
    </citation>
    <scope>NUCLEOTIDE SEQUENCE [LARGE SCALE GENOMIC DNA]</scope>
    <source>
        <strain evidence="1 2">CBS 115571</strain>
    </source>
</reference>
<proteinExistence type="predicted"/>
<sequence length="206" mass="22633">MGRTGTSSSIVTTITIRQLQWVDPLSMMDIADSGVCVSLAGDWCSQQAHPAISKQGASESAGDWPGEGHSSYRAMIGCTTRSGTYWEWLSSPSVSLNFILTFKLAFMLRNQVRAGNLALGGAQAIRFATHRRNPMGELYSRWNVQHAHQTGLQKCRGTMRLKHDQSDDILPTARALTGPCQPANLVKCHQEMITKGLILSSSDRQR</sequence>
<organism evidence="1 2">
    <name type="scientific">Aspergillus violaceofuscus (strain CBS 115571)</name>
    <dbReference type="NCBI Taxonomy" id="1450538"/>
    <lineage>
        <taxon>Eukaryota</taxon>
        <taxon>Fungi</taxon>
        <taxon>Dikarya</taxon>
        <taxon>Ascomycota</taxon>
        <taxon>Pezizomycotina</taxon>
        <taxon>Eurotiomycetes</taxon>
        <taxon>Eurotiomycetidae</taxon>
        <taxon>Eurotiales</taxon>
        <taxon>Aspergillaceae</taxon>
        <taxon>Aspergillus</taxon>
    </lineage>
</organism>
<dbReference type="EMBL" id="KZ825133">
    <property type="protein sequence ID" value="PYI19545.1"/>
    <property type="molecule type" value="Genomic_DNA"/>
</dbReference>